<gene>
    <name evidence="2" type="ORF">H744_1c1192</name>
</gene>
<evidence type="ECO:0000259" key="1">
    <source>
        <dbReference type="Pfam" id="PF13474"/>
    </source>
</evidence>
<dbReference type="HOGENOM" id="CLU_123929_2_0_6"/>
<name>A0A0C5WJ58_9GAMM</name>
<sequence>MTIQSNEIISALELWGESFTRSSVGEISALYSDKAILLGTLSPIYRDTPELVYEYFESAFSSTTERKVHYQDFNVEVSGDMASASGLYHFEWVSKQRLVVIAARFTFVFKKVDDELKIIHHHSSKLPV</sequence>
<dbReference type="SUPFAM" id="SSF54427">
    <property type="entry name" value="NTF2-like"/>
    <property type="match status" value="1"/>
</dbReference>
<dbReference type="Gene3D" id="3.10.450.50">
    <property type="match status" value="1"/>
</dbReference>
<accession>A0A0C5WJ58</accession>
<dbReference type="AlphaFoldDB" id="A0A0C5WJ58"/>
<dbReference type="InterPro" id="IPR037401">
    <property type="entry name" value="SnoaL-like"/>
</dbReference>
<organism evidence="2 3">
    <name type="scientific">Photobacterium gaetbulicola Gung47</name>
    <dbReference type="NCBI Taxonomy" id="658445"/>
    <lineage>
        <taxon>Bacteria</taxon>
        <taxon>Pseudomonadati</taxon>
        <taxon>Pseudomonadota</taxon>
        <taxon>Gammaproteobacteria</taxon>
        <taxon>Vibrionales</taxon>
        <taxon>Vibrionaceae</taxon>
        <taxon>Photobacterium</taxon>
    </lineage>
</organism>
<protein>
    <recommendedName>
        <fullName evidence="1">SnoaL-like domain-containing protein</fullName>
    </recommendedName>
</protein>
<dbReference type="PATRIC" id="fig|658445.3.peg.1288"/>
<proteinExistence type="predicted"/>
<keyword evidence="3" id="KW-1185">Reference proteome</keyword>
<dbReference type="KEGG" id="pgb:H744_1c1192"/>
<dbReference type="Pfam" id="PF13474">
    <property type="entry name" value="SnoaL_3"/>
    <property type="match status" value="1"/>
</dbReference>
<evidence type="ECO:0000313" key="2">
    <source>
        <dbReference type="EMBL" id="AJR06217.1"/>
    </source>
</evidence>
<dbReference type="EMBL" id="CP005973">
    <property type="protein sequence ID" value="AJR06217.1"/>
    <property type="molecule type" value="Genomic_DNA"/>
</dbReference>
<dbReference type="InterPro" id="IPR032710">
    <property type="entry name" value="NTF2-like_dom_sf"/>
</dbReference>
<feature type="domain" description="SnoaL-like" evidence="1">
    <location>
        <begin position="9"/>
        <end position="126"/>
    </location>
</feature>
<evidence type="ECO:0000313" key="3">
    <source>
        <dbReference type="Proteomes" id="UP000032303"/>
    </source>
</evidence>
<reference evidence="2 3" key="1">
    <citation type="submission" date="2013-05" db="EMBL/GenBank/DDBJ databases">
        <title>Complete genome sequence of the lipase-producing bacterium Photobacterium gaetbulicola Gung47.</title>
        <authorList>
            <person name="Kim Y.-O."/>
        </authorList>
    </citation>
    <scope>NUCLEOTIDE SEQUENCE [LARGE SCALE GENOMIC DNA]</scope>
    <source>
        <strain evidence="2 3">Gung47</strain>
    </source>
</reference>
<dbReference type="Proteomes" id="UP000032303">
    <property type="component" value="Chromosome 1"/>
</dbReference>